<gene>
    <name evidence="3" type="ORF">EGI31_19615</name>
</gene>
<organism evidence="3 4">
    <name type="scientific">Lacihabitans soyangensis</name>
    <dbReference type="NCBI Taxonomy" id="869394"/>
    <lineage>
        <taxon>Bacteria</taxon>
        <taxon>Pseudomonadati</taxon>
        <taxon>Bacteroidota</taxon>
        <taxon>Cytophagia</taxon>
        <taxon>Cytophagales</taxon>
        <taxon>Leadbetterellaceae</taxon>
        <taxon>Lacihabitans</taxon>
    </lineage>
</organism>
<dbReference type="SUPFAM" id="SSF52096">
    <property type="entry name" value="ClpP/crotonase"/>
    <property type="match status" value="1"/>
</dbReference>
<dbReference type="InterPro" id="IPR002142">
    <property type="entry name" value="Peptidase_S49"/>
</dbReference>
<evidence type="ECO:0000259" key="2">
    <source>
        <dbReference type="Pfam" id="PF01343"/>
    </source>
</evidence>
<feature type="domain" description="Peptidase S49" evidence="2">
    <location>
        <begin position="148"/>
        <end position="296"/>
    </location>
</feature>
<dbReference type="Gene3D" id="3.90.226.10">
    <property type="entry name" value="2-enoyl-CoA Hydratase, Chain A, domain 1"/>
    <property type="match status" value="1"/>
</dbReference>
<dbReference type="PANTHER" id="PTHR42987:SF4">
    <property type="entry name" value="PROTEASE SOHB-RELATED"/>
    <property type="match status" value="1"/>
</dbReference>
<evidence type="ECO:0000313" key="4">
    <source>
        <dbReference type="Proteomes" id="UP001204144"/>
    </source>
</evidence>
<dbReference type="AlphaFoldDB" id="A0AAE3H589"/>
<dbReference type="Pfam" id="PF01343">
    <property type="entry name" value="Peptidase_S49"/>
    <property type="match status" value="1"/>
</dbReference>
<comment type="caution">
    <text evidence="3">The sequence shown here is derived from an EMBL/GenBank/DDBJ whole genome shotgun (WGS) entry which is preliminary data.</text>
</comment>
<accession>A0AAE3H589</accession>
<dbReference type="GO" id="GO:0008233">
    <property type="term" value="F:peptidase activity"/>
    <property type="evidence" value="ECO:0007669"/>
    <property type="project" value="InterPro"/>
</dbReference>
<dbReference type="Proteomes" id="UP001204144">
    <property type="component" value="Unassembled WGS sequence"/>
</dbReference>
<dbReference type="PANTHER" id="PTHR42987">
    <property type="entry name" value="PEPTIDASE S49"/>
    <property type="match status" value="1"/>
</dbReference>
<dbReference type="InterPro" id="IPR029045">
    <property type="entry name" value="ClpP/crotonase-like_dom_sf"/>
</dbReference>
<sequence>MIEQLISKTWALEPRFNEVQAALMLRKLSQGGSMAEMKAAWDEQKAKHGPYLAPSNFGSAQSPVASHIGADGKWKPWDLSQAKGGGVAIIPMIGTMTRYGGMCSYGSEDFASWIMEANSMDYVSSIVLEMNGPGGEVDGTEMLGAVVKNSRKPVVAYVAGMAASAHYWVASQCREIIMESETTSEVGSIGVLSMHVDASKFYEKEGYKINIIRSDGSEDKALYNSIEPLSAELLSTVKAELNVVRGTFIKNVKAGRPGISDDVFTGKMYFGKEAIKKGMADSIGYLGDAVYRADLLASKSA</sequence>
<dbReference type="GO" id="GO:0006508">
    <property type="term" value="P:proteolysis"/>
    <property type="evidence" value="ECO:0007669"/>
    <property type="project" value="InterPro"/>
</dbReference>
<dbReference type="InterPro" id="IPR033855">
    <property type="entry name" value="Protein_C"/>
</dbReference>
<evidence type="ECO:0000313" key="3">
    <source>
        <dbReference type="EMBL" id="MCP9765148.1"/>
    </source>
</evidence>
<dbReference type="Gene3D" id="6.20.330.10">
    <property type="match status" value="1"/>
</dbReference>
<protein>
    <submittedName>
        <fullName evidence="3">S49 family peptidase</fullName>
    </submittedName>
</protein>
<proteinExistence type="inferred from homology"/>
<dbReference type="RefSeq" id="WP_255038838.1">
    <property type="nucleotide sequence ID" value="NZ_RJUF01000180.1"/>
</dbReference>
<dbReference type="EMBL" id="RJUF01000180">
    <property type="protein sequence ID" value="MCP9765148.1"/>
    <property type="molecule type" value="Genomic_DNA"/>
</dbReference>
<comment type="similarity">
    <text evidence="1">Belongs to the peptidase S49 family.</text>
</comment>
<reference evidence="3 4" key="1">
    <citation type="submission" date="2018-11" db="EMBL/GenBank/DDBJ databases">
        <title>Novel bacteria species description.</title>
        <authorList>
            <person name="Han J.-H."/>
        </authorList>
    </citation>
    <scope>NUCLEOTIDE SEQUENCE [LARGE SCALE GENOMIC DNA]</scope>
    <source>
        <strain evidence="3 4">KCTC23259</strain>
    </source>
</reference>
<name>A0AAE3H589_9BACT</name>
<evidence type="ECO:0000256" key="1">
    <source>
        <dbReference type="ARBA" id="ARBA00008683"/>
    </source>
</evidence>
<dbReference type="CDD" id="cd07022">
    <property type="entry name" value="S49_Sppa_36K_type"/>
    <property type="match status" value="1"/>
</dbReference>
<keyword evidence="4" id="KW-1185">Reference proteome</keyword>